<evidence type="ECO:0000313" key="3">
    <source>
        <dbReference type="Proteomes" id="UP000199361"/>
    </source>
</evidence>
<protein>
    <submittedName>
        <fullName evidence="2">Putative adhesin</fullName>
    </submittedName>
</protein>
<dbReference type="InterPro" id="IPR025164">
    <property type="entry name" value="Toastrack_DUF4097"/>
</dbReference>
<dbReference type="OrthoDB" id="3252095at2"/>
<dbReference type="Pfam" id="PF13349">
    <property type="entry name" value="DUF4097"/>
    <property type="match status" value="1"/>
</dbReference>
<accession>A0A1I0BSS6</accession>
<keyword evidence="3" id="KW-1185">Reference proteome</keyword>
<reference evidence="2 3" key="1">
    <citation type="submission" date="2016-10" db="EMBL/GenBank/DDBJ databases">
        <authorList>
            <person name="de Groot N.N."/>
        </authorList>
    </citation>
    <scope>NUCLEOTIDE SEQUENCE [LARGE SCALE GENOMIC DNA]</scope>
    <source>
        <strain evidence="2 3">CGMCC 4.5598</strain>
    </source>
</reference>
<name>A0A1I0BSS6_9ACTN</name>
<organism evidence="2 3">
    <name type="scientific">Nonomuraea wenchangensis</name>
    <dbReference type="NCBI Taxonomy" id="568860"/>
    <lineage>
        <taxon>Bacteria</taxon>
        <taxon>Bacillati</taxon>
        <taxon>Actinomycetota</taxon>
        <taxon>Actinomycetes</taxon>
        <taxon>Streptosporangiales</taxon>
        <taxon>Streptosporangiaceae</taxon>
        <taxon>Nonomuraea</taxon>
    </lineage>
</organism>
<evidence type="ECO:0000313" key="2">
    <source>
        <dbReference type="EMBL" id="SET10113.1"/>
    </source>
</evidence>
<dbReference type="AlphaFoldDB" id="A0A1I0BSS6"/>
<sequence length="309" mass="31939">MPTSFPTSFPAFDTPEPIHVLVDVPTAVVRITASDRADTVVEVRPADETDDTDVQAARDVQIDHSDGRLLVRADPAAPSSAPGWGLSLGRLIESPGDWARALLRGQGAVQVAIHLPAGSRVDAKAAAGLHCRGPLGQVAFTTSYGDIRVEEAGRVRLQSTHGDISVGRAAGHAEVTTTNGAIRLGRIDGTAVVKSAHGDVRIGEVTGELRLNTAYGEVTVDRTLAGVIAKTAHGGVNIGEVVSGAVVMETTGGGLDLGIREGSAAWLDVSSKYGLVDVRLDSADGPGTAGNVVEVRAHTAYGDIVIQRS</sequence>
<dbReference type="RefSeq" id="WP_091077345.1">
    <property type="nucleotide sequence ID" value="NZ_FOHX01000002.1"/>
</dbReference>
<feature type="domain" description="DUF4097" evidence="1">
    <location>
        <begin position="23"/>
        <end position="238"/>
    </location>
</feature>
<gene>
    <name evidence="2" type="ORF">SAMN05421811_10254</name>
</gene>
<proteinExistence type="predicted"/>
<dbReference type="STRING" id="568860.SAMN05421811_10254"/>
<dbReference type="EMBL" id="FOHX01000002">
    <property type="protein sequence ID" value="SET10113.1"/>
    <property type="molecule type" value="Genomic_DNA"/>
</dbReference>
<dbReference type="Proteomes" id="UP000199361">
    <property type="component" value="Unassembled WGS sequence"/>
</dbReference>
<evidence type="ECO:0000259" key="1">
    <source>
        <dbReference type="Pfam" id="PF13349"/>
    </source>
</evidence>